<proteinExistence type="predicted"/>
<evidence type="ECO:0000313" key="2">
    <source>
        <dbReference type="EMBL" id="MDQ1025298.1"/>
    </source>
</evidence>
<dbReference type="SUPFAM" id="SSF51735">
    <property type="entry name" value="NAD(P)-binding Rossmann-fold domains"/>
    <property type="match status" value="1"/>
</dbReference>
<protein>
    <submittedName>
        <fullName evidence="2">Uncharacterized protein YbjT (DUF2867 family)</fullName>
    </submittedName>
</protein>
<dbReference type="EMBL" id="JAUSZI010000002">
    <property type="protein sequence ID" value="MDQ1025298.1"/>
    <property type="molecule type" value="Genomic_DNA"/>
</dbReference>
<feature type="domain" description="NmrA-like" evidence="1">
    <location>
        <begin position="19"/>
        <end position="235"/>
    </location>
</feature>
<comment type="caution">
    <text evidence="2">The sequence shown here is derived from an EMBL/GenBank/DDBJ whole genome shotgun (WGS) entry which is preliminary data.</text>
</comment>
<accession>A0ABU0SP29</accession>
<reference evidence="2 3" key="1">
    <citation type="submission" date="2023-07" db="EMBL/GenBank/DDBJ databases">
        <title>Comparative genomics of wheat-associated soil bacteria to identify genetic determinants of phenazine resistance.</title>
        <authorList>
            <person name="Mouncey N."/>
        </authorList>
    </citation>
    <scope>NUCLEOTIDE SEQUENCE [LARGE SCALE GENOMIC DNA]</scope>
    <source>
        <strain evidence="2 3">V2I4</strain>
    </source>
</reference>
<dbReference type="Gene3D" id="3.40.50.720">
    <property type="entry name" value="NAD(P)-binding Rossmann-like Domain"/>
    <property type="match status" value="1"/>
</dbReference>
<dbReference type="PANTHER" id="PTHR43162:SF1">
    <property type="entry name" value="PRESTALK A DIFFERENTIATION PROTEIN A"/>
    <property type="match status" value="1"/>
</dbReference>
<organism evidence="2 3">
    <name type="scientific">Streptomyces umbrinus</name>
    <dbReference type="NCBI Taxonomy" id="67370"/>
    <lineage>
        <taxon>Bacteria</taxon>
        <taxon>Bacillati</taxon>
        <taxon>Actinomycetota</taxon>
        <taxon>Actinomycetes</taxon>
        <taxon>Kitasatosporales</taxon>
        <taxon>Streptomycetaceae</taxon>
        <taxon>Streptomyces</taxon>
        <taxon>Streptomyces phaeochromogenes group</taxon>
    </lineage>
</organism>
<evidence type="ECO:0000313" key="3">
    <source>
        <dbReference type="Proteomes" id="UP001230328"/>
    </source>
</evidence>
<name>A0ABU0SP29_9ACTN</name>
<dbReference type="InterPro" id="IPR036291">
    <property type="entry name" value="NAD(P)-bd_dom_sf"/>
</dbReference>
<dbReference type="PANTHER" id="PTHR43162">
    <property type="match status" value="1"/>
</dbReference>
<dbReference type="Proteomes" id="UP001230328">
    <property type="component" value="Unassembled WGS sequence"/>
</dbReference>
<dbReference type="Gene3D" id="3.90.25.10">
    <property type="entry name" value="UDP-galactose 4-epimerase, domain 1"/>
    <property type="match status" value="1"/>
</dbReference>
<dbReference type="Pfam" id="PF05368">
    <property type="entry name" value="NmrA"/>
    <property type="match status" value="1"/>
</dbReference>
<sequence>MFPFGARPLTGLMTENTRNETVLVTGASGKTGRQVAESAKAAGFDVRAASRSSEVRFDWYDSSTWAEALRGADAAYLAYTPDIGAPGAAENIAALARLAQELGVRRLVMLSARGERQAEPAERALRESGAEWTVVQADWFFQNFSEGLLLEGVHSGEFVFPAGEVKVPFIDTRDLADVVVKALTDSSYAGRTLEITGSRLLTFREAMAEITAAAGREIRYVPVSTKEYGAILAGFGLPPEEVTFMEEVFDGLLDGGNARSTETVRQVLGRAPRDFTDFARELAATGVWKA</sequence>
<evidence type="ECO:0000259" key="1">
    <source>
        <dbReference type="Pfam" id="PF05368"/>
    </source>
</evidence>
<gene>
    <name evidence="2" type="ORF">QF035_002880</name>
</gene>
<keyword evidence="3" id="KW-1185">Reference proteome</keyword>
<dbReference type="InterPro" id="IPR051604">
    <property type="entry name" value="Ergot_Alk_Oxidoreductase"/>
</dbReference>
<dbReference type="InterPro" id="IPR008030">
    <property type="entry name" value="NmrA-like"/>
</dbReference>